<evidence type="ECO:0000256" key="3">
    <source>
        <dbReference type="ARBA" id="ARBA00022833"/>
    </source>
</evidence>
<feature type="coiled-coil region" evidence="6">
    <location>
        <begin position="242"/>
        <end position="269"/>
    </location>
</feature>
<evidence type="ECO:0000259" key="7">
    <source>
        <dbReference type="PROSITE" id="PS50950"/>
    </source>
</evidence>
<dbReference type="PROSITE" id="PS50950">
    <property type="entry name" value="ZF_THAP"/>
    <property type="match status" value="1"/>
</dbReference>
<accession>A0ABM4DKX1</accession>
<dbReference type="InterPro" id="IPR006612">
    <property type="entry name" value="THAP_Znf"/>
</dbReference>
<evidence type="ECO:0000256" key="6">
    <source>
        <dbReference type="SAM" id="Coils"/>
    </source>
</evidence>
<keyword evidence="2 5" id="KW-0863">Zinc-finger</keyword>
<dbReference type="PANTHER" id="PTHR23080">
    <property type="entry name" value="THAP DOMAIN PROTEIN"/>
    <property type="match status" value="1"/>
</dbReference>
<dbReference type="SMART" id="SM00980">
    <property type="entry name" value="THAP"/>
    <property type="match status" value="1"/>
</dbReference>
<gene>
    <name evidence="9" type="primary">LOC136091490</name>
</gene>
<evidence type="ECO:0000313" key="9">
    <source>
        <dbReference type="RefSeq" id="XP_065675184.1"/>
    </source>
</evidence>
<dbReference type="SUPFAM" id="SSF57716">
    <property type="entry name" value="Glucocorticoid receptor-like (DNA-binding domain)"/>
    <property type="match status" value="1"/>
</dbReference>
<keyword evidence="6" id="KW-0175">Coiled coil</keyword>
<keyword evidence="8" id="KW-1185">Reference proteome</keyword>
<dbReference type="Pfam" id="PF05485">
    <property type="entry name" value="THAP"/>
    <property type="match status" value="1"/>
</dbReference>
<evidence type="ECO:0000256" key="1">
    <source>
        <dbReference type="ARBA" id="ARBA00022723"/>
    </source>
</evidence>
<feature type="domain" description="THAP-type" evidence="7">
    <location>
        <begin position="1"/>
        <end position="89"/>
    </location>
</feature>
<proteinExistence type="predicted"/>
<keyword evidence="4 5" id="KW-0238">DNA-binding</keyword>
<dbReference type="GeneID" id="136091490"/>
<evidence type="ECO:0000256" key="5">
    <source>
        <dbReference type="PROSITE-ProRule" id="PRU00309"/>
    </source>
</evidence>
<organism evidence="8 9">
    <name type="scientific">Hydra vulgaris</name>
    <name type="common">Hydra</name>
    <name type="synonym">Hydra attenuata</name>
    <dbReference type="NCBI Taxonomy" id="6087"/>
    <lineage>
        <taxon>Eukaryota</taxon>
        <taxon>Metazoa</taxon>
        <taxon>Cnidaria</taxon>
        <taxon>Hydrozoa</taxon>
        <taxon>Hydroidolina</taxon>
        <taxon>Anthoathecata</taxon>
        <taxon>Aplanulata</taxon>
        <taxon>Hydridae</taxon>
        <taxon>Hydra</taxon>
    </lineage>
</organism>
<evidence type="ECO:0000313" key="8">
    <source>
        <dbReference type="Proteomes" id="UP001652625"/>
    </source>
</evidence>
<keyword evidence="3" id="KW-0862">Zinc</keyword>
<dbReference type="Proteomes" id="UP001652625">
    <property type="component" value="Chromosome 15"/>
</dbReference>
<reference evidence="9" key="1">
    <citation type="submission" date="2025-08" db="UniProtKB">
        <authorList>
            <consortium name="RefSeq"/>
        </authorList>
    </citation>
    <scope>IDENTIFICATION</scope>
</reference>
<protein>
    <submittedName>
        <fullName evidence="9">Uncharacterized protein LOC136091490</fullName>
    </submittedName>
</protein>
<sequence length="335" mass="37966">MPKSCCVFGCSNNKAKNPDLKYYILPHDPERRKLWFNAISRIALDKDGNILKNKLWSPKSKYHYVCSKHFISGQKKNQSNDPDYVPSVFSYKSCGKKQQALHQQCVLNCNKILAVHASAKSQPDLLSSQIKNNDKIIHSNVTDKTGCSTMIEHNYLPLASSTSPTIAMKSLISICERESMFREIDNMQSERSSLIENIEEIVHNNMTNEAGCSNMIKQNHLPLASPTSPTIAMKSLISICERESMYREIDNMQSERSSLIENIEEILHNNMTNKAGCSNMIKQNHLPLASPTSPTIAMKSLISICERESMHREIDNMQFDRSSQIKNIKEIVPIT</sequence>
<evidence type="ECO:0000256" key="4">
    <source>
        <dbReference type="ARBA" id="ARBA00023125"/>
    </source>
</evidence>
<evidence type="ECO:0000256" key="2">
    <source>
        <dbReference type="ARBA" id="ARBA00022771"/>
    </source>
</evidence>
<keyword evidence="1" id="KW-0479">Metal-binding</keyword>
<feature type="coiled-coil region" evidence="6">
    <location>
        <begin position="177"/>
        <end position="204"/>
    </location>
</feature>
<dbReference type="RefSeq" id="XP_065675184.1">
    <property type="nucleotide sequence ID" value="XM_065819112.1"/>
</dbReference>
<name>A0ABM4DKX1_HYDVU</name>